<dbReference type="InterPro" id="IPR050967">
    <property type="entry name" value="Thiamine_Salvage_TenA"/>
</dbReference>
<dbReference type="CDD" id="cd19365">
    <property type="entry name" value="TenA_C-like"/>
    <property type="match status" value="1"/>
</dbReference>
<evidence type="ECO:0000313" key="4">
    <source>
        <dbReference type="EMBL" id="AKK05483.1"/>
    </source>
</evidence>
<dbReference type="PATRIC" id="fig|571915.4.peg.1218"/>
<evidence type="ECO:0000259" key="3">
    <source>
        <dbReference type="Pfam" id="PF03070"/>
    </source>
</evidence>
<dbReference type="InterPro" id="IPR027574">
    <property type="entry name" value="Thiaminase_II"/>
</dbReference>
<dbReference type="STRING" id="571915.CMUST_05735"/>
<dbReference type="KEGG" id="cmv:CMUST_05735"/>
<dbReference type="OrthoDB" id="34166at2"/>
<keyword evidence="2 4" id="KW-0378">Hydrolase</keyword>
<dbReference type="Gene3D" id="1.20.910.10">
    <property type="entry name" value="Heme oxygenase-like"/>
    <property type="match status" value="1"/>
</dbReference>
<dbReference type="NCBIfam" id="TIGR04306">
    <property type="entry name" value="salvage_TenA"/>
    <property type="match status" value="1"/>
</dbReference>
<comment type="pathway">
    <text evidence="1 2">Cofactor biosynthesis; thiamine diphosphate biosynthesis.</text>
</comment>
<keyword evidence="5" id="KW-1185">Reference proteome</keyword>
<dbReference type="PANTHER" id="PTHR43198">
    <property type="entry name" value="BIFUNCTIONAL TH2 PROTEIN"/>
    <property type="match status" value="1"/>
</dbReference>
<sequence>MAFTDELWADTSDVYQAITSHPFVTGLGDGSLPRETFAYYMAQDGLYLGEYARVLAGLATQCDSADDLLFWVDSARTAIVVERELHASHVDLTAETSMSPTCRAYTSFLLGVLESGSYGVAAAAVLPCYWIYQEVGQHLLAAAGDLKGHAYGDWIGMYADEDFAQSVRHARDIVDKLGERASKQERARMHEAYATAARYEWMFWDAACRKESWAV</sequence>
<keyword evidence="2" id="KW-0784">Thiamine biosynthesis</keyword>
<dbReference type="AlphaFoldDB" id="A0A0G3H0Y0"/>
<reference evidence="4 5" key="1">
    <citation type="journal article" date="2015" name="Genome Announc.">
        <title>Complete Genome Sequence of the Type Strain Corynebacterium mustelae DSM 45274, Isolated from Various Tissues of a Male Ferret with Lethal Sepsis.</title>
        <authorList>
            <person name="Ruckert C."/>
            <person name="Eimer J."/>
            <person name="Winkler A."/>
            <person name="Tauch A."/>
        </authorList>
    </citation>
    <scope>NUCLEOTIDE SEQUENCE [LARGE SCALE GENOMIC DNA]</scope>
    <source>
        <strain evidence="4 5">DSM 45274</strain>
    </source>
</reference>
<accession>A0A0G3H0Y0</accession>
<comment type="function">
    <text evidence="2">Catalyzes an amino-pyrimidine hydrolysis reaction at the C5' of the pyrimidine moiety of thiamine compounds, a reaction that is part of a thiamine salvage pathway.</text>
</comment>
<dbReference type="RefSeq" id="WP_047261686.1">
    <property type="nucleotide sequence ID" value="NZ_CP011542.1"/>
</dbReference>
<dbReference type="GO" id="GO:0005829">
    <property type="term" value="C:cytosol"/>
    <property type="evidence" value="ECO:0007669"/>
    <property type="project" value="TreeGrafter"/>
</dbReference>
<dbReference type="Pfam" id="PF03070">
    <property type="entry name" value="TENA_THI-4"/>
    <property type="match status" value="1"/>
</dbReference>
<comment type="similarity">
    <text evidence="2">Belongs to the TenA family.</text>
</comment>
<dbReference type="EMBL" id="CP011542">
    <property type="protein sequence ID" value="AKK05483.1"/>
    <property type="molecule type" value="Genomic_DNA"/>
</dbReference>
<proteinExistence type="inferred from homology"/>
<organism evidence="4 5">
    <name type="scientific">Corynebacterium mustelae</name>
    <dbReference type="NCBI Taxonomy" id="571915"/>
    <lineage>
        <taxon>Bacteria</taxon>
        <taxon>Bacillati</taxon>
        <taxon>Actinomycetota</taxon>
        <taxon>Actinomycetes</taxon>
        <taxon>Mycobacteriales</taxon>
        <taxon>Corynebacteriaceae</taxon>
        <taxon>Corynebacterium</taxon>
    </lineage>
</organism>
<comment type="catalytic activity">
    <reaction evidence="2">
        <text>thiamine + H2O = 5-(2-hydroxyethyl)-4-methylthiazole + 4-amino-5-hydroxymethyl-2-methylpyrimidine + H(+)</text>
        <dbReference type="Rhea" id="RHEA:17509"/>
        <dbReference type="ChEBI" id="CHEBI:15377"/>
        <dbReference type="ChEBI" id="CHEBI:15378"/>
        <dbReference type="ChEBI" id="CHEBI:16892"/>
        <dbReference type="ChEBI" id="CHEBI:17957"/>
        <dbReference type="ChEBI" id="CHEBI:18385"/>
        <dbReference type="EC" id="3.5.99.2"/>
    </reaction>
</comment>
<comment type="catalytic activity">
    <reaction evidence="2">
        <text>4-amino-5-aminomethyl-2-methylpyrimidine + H2O = 4-amino-5-hydroxymethyl-2-methylpyrimidine + NH4(+)</text>
        <dbReference type="Rhea" id="RHEA:31799"/>
        <dbReference type="ChEBI" id="CHEBI:15377"/>
        <dbReference type="ChEBI" id="CHEBI:16892"/>
        <dbReference type="ChEBI" id="CHEBI:28938"/>
        <dbReference type="ChEBI" id="CHEBI:63416"/>
        <dbReference type="EC" id="3.5.99.2"/>
    </reaction>
</comment>
<dbReference type="GO" id="GO:0050334">
    <property type="term" value="F:thiaminase activity"/>
    <property type="evidence" value="ECO:0007669"/>
    <property type="project" value="UniProtKB-EC"/>
</dbReference>
<evidence type="ECO:0000256" key="1">
    <source>
        <dbReference type="ARBA" id="ARBA00004948"/>
    </source>
</evidence>
<name>A0A0G3H0Y0_9CORY</name>
<dbReference type="InterPro" id="IPR004305">
    <property type="entry name" value="Thiaminase-2/PQQC"/>
</dbReference>
<dbReference type="PANTHER" id="PTHR43198:SF2">
    <property type="entry name" value="SI:CH1073-67J19.1-RELATED"/>
    <property type="match status" value="1"/>
</dbReference>
<evidence type="ECO:0000256" key="2">
    <source>
        <dbReference type="RuleBase" id="RU363093"/>
    </source>
</evidence>
<reference evidence="5" key="2">
    <citation type="submission" date="2015-05" db="EMBL/GenBank/DDBJ databases">
        <title>Complete genome sequence of Corynebacterium mustelae DSM 45274, isolated from various tissues of a male ferret with lethal sepsis.</title>
        <authorList>
            <person name="Ruckert C."/>
            <person name="Albersmeier A."/>
            <person name="Winkler A."/>
            <person name="Tauch A."/>
        </authorList>
    </citation>
    <scope>NUCLEOTIDE SEQUENCE [LARGE SCALE GENOMIC DNA]</scope>
    <source>
        <strain evidence="5">DSM 45274</strain>
    </source>
</reference>
<protein>
    <recommendedName>
        <fullName evidence="2">Aminopyrimidine aminohydrolase</fullName>
        <ecNumber evidence="2">3.5.99.2</ecNumber>
    </recommendedName>
</protein>
<dbReference type="EC" id="3.5.99.2" evidence="2"/>
<feature type="domain" description="Thiaminase-2/PQQC" evidence="3">
    <location>
        <begin position="10"/>
        <end position="209"/>
    </location>
</feature>
<dbReference type="Proteomes" id="UP000035199">
    <property type="component" value="Chromosome"/>
</dbReference>
<dbReference type="GO" id="GO:0009229">
    <property type="term" value="P:thiamine diphosphate biosynthetic process"/>
    <property type="evidence" value="ECO:0007669"/>
    <property type="project" value="UniProtKB-UniPathway"/>
</dbReference>
<gene>
    <name evidence="4" type="ORF">CMUST_05735</name>
</gene>
<evidence type="ECO:0000313" key="5">
    <source>
        <dbReference type="Proteomes" id="UP000035199"/>
    </source>
</evidence>
<dbReference type="InterPro" id="IPR016084">
    <property type="entry name" value="Haem_Oase-like_multi-hlx"/>
</dbReference>
<dbReference type="GO" id="GO:0009228">
    <property type="term" value="P:thiamine biosynthetic process"/>
    <property type="evidence" value="ECO:0007669"/>
    <property type="project" value="UniProtKB-KW"/>
</dbReference>
<dbReference type="SUPFAM" id="SSF48613">
    <property type="entry name" value="Heme oxygenase-like"/>
    <property type="match status" value="1"/>
</dbReference>
<dbReference type="UniPathway" id="UPA00060"/>